<dbReference type="GO" id="GO:0005737">
    <property type="term" value="C:cytoplasm"/>
    <property type="evidence" value="ECO:0007669"/>
    <property type="project" value="TreeGrafter"/>
</dbReference>
<sequence length="325" mass="35749">MVSSSVTYYNAFASDKVLGNPAGVIILPESSNQPKYDKDGGFPYDVFPPASSLQTVATQLDYPMIAYAVPLKQSSDTPDAPHYAVRWFNPSNEAPLCGHATLALSQHLFSTQPNSPQTLKYLTRLHGVVSASLQQSPFEDAKLVGIEFPELLDLPSVPKTGTRWEEVRDLFENATGVQWEGKGEPVGLFEADQYLLLEYSPELDLKALAIDPQKLAPIAKFIYIFQISASPSEHIHTRVINVIGDHIKEDIATGSAHRAIIPHALSNADTTARLKQHHPDFSGNTFKILQQSKEGGELTVEWLRDTKSVRIMGKAVQTGENSVEI</sequence>
<dbReference type="Pfam" id="PF02567">
    <property type="entry name" value="PhzC-PhzF"/>
    <property type="match status" value="1"/>
</dbReference>
<proteinExistence type="inferred from homology"/>
<accession>A0A395T5Z1</accession>
<comment type="similarity">
    <text evidence="1">Belongs to the PhzF family.</text>
</comment>
<dbReference type="OrthoDB" id="75169at2759"/>
<dbReference type="GO" id="GO:0016853">
    <property type="term" value="F:isomerase activity"/>
    <property type="evidence" value="ECO:0007669"/>
    <property type="project" value="UniProtKB-KW"/>
</dbReference>
<organism evidence="3 4">
    <name type="scientific">Fusarium longipes</name>
    <dbReference type="NCBI Taxonomy" id="694270"/>
    <lineage>
        <taxon>Eukaryota</taxon>
        <taxon>Fungi</taxon>
        <taxon>Dikarya</taxon>
        <taxon>Ascomycota</taxon>
        <taxon>Pezizomycotina</taxon>
        <taxon>Sordariomycetes</taxon>
        <taxon>Hypocreomycetidae</taxon>
        <taxon>Hypocreales</taxon>
        <taxon>Nectriaceae</taxon>
        <taxon>Fusarium</taxon>
    </lineage>
</organism>
<evidence type="ECO:0000256" key="1">
    <source>
        <dbReference type="ARBA" id="ARBA00008270"/>
    </source>
</evidence>
<dbReference type="Gene3D" id="3.10.310.10">
    <property type="entry name" value="Diaminopimelate Epimerase, Chain A, domain 1"/>
    <property type="match status" value="2"/>
</dbReference>
<evidence type="ECO:0000313" key="3">
    <source>
        <dbReference type="EMBL" id="RGP79886.1"/>
    </source>
</evidence>
<name>A0A395T5Z1_9HYPO</name>
<dbReference type="PANTHER" id="PTHR13774">
    <property type="entry name" value="PHENAZINE BIOSYNTHESIS PROTEIN"/>
    <property type="match status" value="1"/>
</dbReference>
<gene>
    <name evidence="3" type="ORF">FLONG3_1957</name>
</gene>
<dbReference type="EMBL" id="PXOG01000039">
    <property type="protein sequence ID" value="RGP79886.1"/>
    <property type="molecule type" value="Genomic_DNA"/>
</dbReference>
<dbReference type="PANTHER" id="PTHR13774:SF17">
    <property type="entry name" value="PHENAZINE BIOSYNTHESIS-LIKE DOMAIN-CONTAINING PROTEIN"/>
    <property type="match status" value="1"/>
</dbReference>
<keyword evidence="2" id="KW-0413">Isomerase</keyword>
<dbReference type="SUPFAM" id="SSF54506">
    <property type="entry name" value="Diaminopimelate epimerase-like"/>
    <property type="match status" value="1"/>
</dbReference>
<reference evidence="3 4" key="1">
    <citation type="journal article" date="2018" name="PLoS Pathog.">
        <title>Evolution of structural diversity of trichothecenes, a family of toxins produced by plant pathogenic and entomopathogenic fungi.</title>
        <authorList>
            <person name="Proctor R.H."/>
            <person name="McCormick S.P."/>
            <person name="Kim H.S."/>
            <person name="Cardoza R.E."/>
            <person name="Stanley A.M."/>
            <person name="Lindo L."/>
            <person name="Kelly A."/>
            <person name="Brown D.W."/>
            <person name="Lee T."/>
            <person name="Vaughan M.M."/>
            <person name="Alexander N.J."/>
            <person name="Busman M."/>
            <person name="Gutierrez S."/>
        </authorList>
    </citation>
    <scope>NUCLEOTIDE SEQUENCE [LARGE SCALE GENOMIC DNA]</scope>
    <source>
        <strain evidence="3 4">NRRL 20695</strain>
    </source>
</reference>
<dbReference type="PIRSF" id="PIRSF016184">
    <property type="entry name" value="PhzC_PhzF"/>
    <property type="match status" value="1"/>
</dbReference>
<dbReference type="InterPro" id="IPR003719">
    <property type="entry name" value="Phenazine_PhzF-like"/>
</dbReference>
<dbReference type="AlphaFoldDB" id="A0A395T5Z1"/>
<protein>
    <submittedName>
        <fullName evidence="3">Phenazine biosynthesis</fullName>
    </submittedName>
</protein>
<evidence type="ECO:0000313" key="4">
    <source>
        <dbReference type="Proteomes" id="UP000266234"/>
    </source>
</evidence>
<comment type="caution">
    <text evidence="3">The sequence shown here is derived from an EMBL/GenBank/DDBJ whole genome shotgun (WGS) entry which is preliminary data.</text>
</comment>
<keyword evidence="4" id="KW-1185">Reference proteome</keyword>
<dbReference type="STRING" id="694270.A0A395T5Z1"/>
<dbReference type="Proteomes" id="UP000266234">
    <property type="component" value="Unassembled WGS sequence"/>
</dbReference>
<evidence type="ECO:0000256" key="2">
    <source>
        <dbReference type="ARBA" id="ARBA00023235"/>
    </source>
</evidence>